<feature type="region of interest" description="Disordered" evidence="19">
    <location>
        <begin position="607"/>
        <end position="647"/>
    </location>
</feature>
<comment type="subcellular location">
    <subcellularLocation>
        <location evidence="3">Cytoplasm</location>
    </subcellularLocation>
    <subcellularLocation>
        <location evidence="2">Endosome</location>
    </subcellularLocation>
</comment>
<feature type="compositionally biased region" description="Polar residues" evidence="19">
    <location>
        <begin position="690"/>
        <end position="710"/>
    </location>
</feature>
<feature type="region of interest" description="Disordered" evidence="19">
    <location>
        <begin position="2247"/>
        <end position="2312"/>
    </location>
</feature>
<keyword evidence="18" id="KW-0175">Coiled coil</keyword>
<evidence type="ECO:0000256" key="14">
    <source>
        <dbReference type="ARBA" id="ARBA00022840"/>
    </source>
</evidence>
<feature type="compositionally biased region" description="Basic and acidic residues" evidence="19">
    <location>
        <begin position="1502"/>
        <end position="1511"/>
    </location>
</feature>
<feature type="compositionally biased region" description="Low complexity" evidence="19">
    <location>
        <begin position="1038"/>
        <end position="1055"/>
    </location>
</feature>
<feature type="compositionally biased region" description="Polar residues" evidence="19">
    <location>
        <begin position="2294"/>
        <end position="2312"/>
    </location>
</feature>
<dbReference type="InterPro" id="IPR002423">
    <property type="entry name" value="Cpn60/GroEL/TCP-1"/>
</dbReference>
<feature type="compositionally biased region" description="Polar residues" evidence="19">
    <location>
        <begin position="2131"/>
        <end position="2148"/>
    </location>
</feature>
<accession>A0A9P0QKL6</accession>
<evidence type="ECO:0000256" key="16">
    <source>
        <dbReference type="PROSITE-ProRule" id="PRU00091"/>
    </source>
</evidence>
<feature type="region of interest" description="Disordered" evidence="19">
    <location>
        <begin position="688"/>
        <end position="710"/>
    </location>
</feature>
<dbReference type="InterPro" id="IPR017455">
    <property type="entry name" value="Znf_FYVE-rel"/>
</dbReference>
<evidence type="ECO:0000256" key="17">
    <source>
        <dbReference type="PROSITE-ProRule" id="PRU00781"/>
    </source>
</evidence>
<keyword evidence="10 16" id="KW-0863">Zinc-finger</keyword>
<evidence type="ECO:0000256" key="5">
    <source>
        <dbReference type="ARBA" id="ARBA00022490"/>
    </source>
</evidence>
<dbReference type="Pfam" id="PF01504">
    <property type="entry name" value="PIP5K"/>
    <property type="match status" value="1"/>
</dbReference>
<dbReference type="InterPro" id="IPR044769">
    <property type="entry name" value="PIKfyve_PIPKc"/>
</dbReference>
<feature type="domain" description="FYVE-type" evidence="20">
    <location>
        <begin position="523"/>
        <end position="602"/>
    </location>
</feature>
<evidence type="ECO:0000256" key="6">
    <source>
        <dbReference type="ARBA" id="ARBA00022679"/>
    </source>
</evidence>
<feature type="compositionally biased region" description="Low complexity" evidence="19">
    <location>
        <begin position="134"/>
        <end position="155"/>
    </location>
</feature>
<evidence type="ECO:0000256" key="19">
    <source>
        <dbReference type="SAM" id="MobiDB-lite"/>
    </source>
</evidence>
<keyword evidence="5" id="KW-0963">Cytoplasm</keyword>
<dbReference type="SMART" id="SM00064">
    <property type="entry name" value="FYVE"/>
    <property type="match status" value="1"/>
</dbReference>
<feature type="compositionally biased region" description="Polar residues" evidence="19">
    <location>
        <begin position="11"/>
        <end position="20"/>
    </location>
</feature>
<comment type="catalytic activity">
    <reaction evidence="1">
        <text>a 1,2-diacyl-sn-glycero-3-phospho-(1D-myo-inositol-3-phosphate) + ATP = a 1,2-diacyl-sn-glycero-3-phospho-(1D-myo-inositol-3,5-bisphosphate) + ADP + H(+)</text>
        <dbReference type="Rhea" id="RHEA:13609"/>
        <dbReference type="ChEBI" id="CHEBI:15378"/>
        <dbReference type="ChEBI" id="CHEBI:30616"/>
        <dbReference type="ChEBI" id="CHEBI:57923"/>
        <dbReference type="ChEBI" id="CHEBI:58088"/>
        <dbReference type="ChEBI" id="CHEBI:456216"/>
        <dbReference type="EC" id="2.7.1.150"/>
    </reaction>
</comment>
<keyword evidence="7" id="KW-0479">Metal-binding</keyword>
<dbReference type="GO" id="GO:0000329">
    <property type="term" value="C:fungal-type vacuole membrane"/>
    <property type="evidence" value="ECO:0007669"/>
    <property type="project" value="TreeGrafter"/>
</dbReference>
<dbReference type="SUPFAM" id="SSF52029">
    <property type="entry name" value="GroEL apical domain-like"/>
    <property type="match status" value="1"/>
</dbReference>
<evidence type="ECO:0000256" key="18">
    <source>
        <dbReference type="SAM" id="Coils"/>
    </source>
</evidence>
<keyword evidence="23" id="KW-1185">Reference proteome</keyword>
<name>A0A9P0QKL6_9ASCO</name>
<keyword evidence="9" id="KW-0967">Endosome</keyword>
<dbReference type="PROSITE" id="PS51455">
    <property type="entry name" value="PIPK"/>
    <property type="match status" value="1"/>
</dbReference>
<feature type="region of interest" description="Disordered" evidence="19">
    <location>
        <begin position="333"/>
        <end position="378"/>
    </location>
</feature>
<feature type="compositionally biased region" description="Polar residues" evidence="19">
    <location>
        <begin position="175"/>
        <end position="186"/>
    </location>
</feature>
<dbReference type="Pfam" id="PF01363">
    <property type="entry name" value="FYVE"/>
    <property type="match status" value="1"/>
</dbReference>
<feature type="domain" description="PIPK" evidence="21">
    <location>
        <begin position="2394"/>
        <end position="2725"/>
    </location>
</feature>
<evidence type="ECO:0000256" key="8">
    <source>
        <dbReference type="ARBA" id="ARBA00022741"/>
    </source>
</evidence>
<reference evidence="22" key="1">
    <citation type="submission" date="2022-03" db="EMBL/GenBank/DDBJ databases">
        <authorList>
            <person name="Legras J.-L."/>
            <person name="Devillers H."/>
            <person name="Grondin C."/>
        </authorList>
    </citation>
    <scope>NUCLEOTIDE SEQUENCE</scope>
    <source>
        <strain evidence="22">CLIB 1423</strain>
    </source>
</reference>
<feature type="region of interest" description="Disordered" evidence="19">
    <location>
        <begin position="134"/>
        <end position="243"/>
    </location>
</feature>
<dbReference type="GO" id="GO:0010008">
    <property type="term" value="C:endosome membrane"/>
    <property type="evidence" value="ECO:0007669"/>
    <property type="project" value="TreeGrafter"/>
</dbReference>
<feature type="region of interest" description="Disordered" evidence="19">
    <location>
        <begin position="2128"/>
        <end position="2150"/>
    </location>
</feature>
<evidence type="ECO:0000259" key="20">
    <source>
        <dbReference type="PROSITE" id="PS50178"/>
    </source>
</evidence>
<evidence type="ECO:0000256" key="13">
    <source>
        <dbReference type="ARBA" id="ARBA00022833"/>
    </source>
</evidence>
<feature type="coiled-coil region" evidence="18">
    <location>
        <begin position="1916"/>
        <end position="1943"/>
    </location>
</feature>
<dbReference type="InterPro" id="IPR000306">
    <property type="entry name" value="Znf_FYVE"/>
</dbReference>
<dbReference type="GO" id="GO:0046854">
    <property type="term" value="P:phosphatidylinositol phosphate biosynthetic process"/>
    <property type="evidence" value="ECO:0007669"/>
    <property type="project" value="TreeGrafter"/>
</dbReference>
<evidence type="ECO:0000259" key="21">
    <source>
        <dbReference type="PROSITE" id="PS51455"/>
    </source>
</evidence>
<evidence type="ECO:0000256" key="7">
    <source>
        <dbReference type="ARBA" id="ARBA00022723"/>
    </source>
</evidence>
<keyword evidence="14 17" id="KW-0067">ATP-binding</keyword>
<comment type="caution">
    <text evidence="22">The sequence shown here is derived from an EMBL/GenBank/DDBJ whole genome shotgun (WGS) entry which is preliminary data.</text>
</comment>
<keyword evidence="11 17" id="KW-0418">Kinase</keyword>
<dbReference type="EC" id="2.7.1.150" evidence="4"/>
<dbReference type="PROSITE" id="PS50178">
    <property type="entry name" value="ZF_FYVE"/>
    <property type="match status" value="1"/>
</dbReference>
<sequence length="2735" mass="304845">MVVSHHRSLKTLPSANITNNSDDEDNDYKFDFTSFPTIADPEQNKGQTLSHMITSTLRKVTNNASNLVHNYSKVSNEDRTNDSMQQTEDEIDENAINRNLESNNNKSIAVGSGGDESERIENVSAVRSHIPMIKSSSASNKKSVSFPVSSSRTSNLIANSSGEGTVLIGDVGNSPELSSGSETVLKSGSGPGAATSLTIGESTVGSGSGNEPMAKENPGKSAPQQLQGLPIPSSSNSNSDDLKSLRSFMSTTSINTERAATESPPPSSAATPTPPPSSQGQHSARPYITPRITPRVHSNSKTLSLSTLSIPRLQPTSSTTDTLININASGVSEAIRPSSSATSSTSPPKISKKTRRNESAPIGTQSKQAKTQNPKIDSQDSLQNRISSIFNNLPNDIELSDDDSTSETETINNQSFLISPQRQNSKKQSPKNRKGTSSSHNSNTPTGSGTHPAKKNSHGHLSSVIFDNAKSIINNGINNVVSSSSNSIISGRKEKRQKKKKPKKASDNPLKNGGIPRFYWMNDSFVSDCLNCFKPFTAFRRKHHCRFCGQIFCNDCTLFISYSQHKEERKKEKLGAVVPSNTAKKNYPDKLRVCKPCYSDVIVYLSDDSSSSSDENSDSEDVKADTSYVKSSTPVGQTIPEIEGGSFEDSNLVHPLSRIRSRSTNSRRNSMIVENAYNKGFLASGAPSEFSDTWSPSKQKRLPNSNGNNGIPMTPEVANGKALPGQGLLMAIPTTRKGESVEIPMPIGSYSSTILGGGQSTTSLTGGNVNGNLSATPTNISTTINSKAWLKNYTYNRSNPAQNQAVNNKGNNLDNLSHIYSNFIKKKSNPKLHEADDQNHKGDEANFDSDKSSDEPDVESDNEDEQVMSLYTSLNHHNGGVTVPTVPTLSNTGIIGSSSSLTSRVPSGQFQALNPNSNGMPLNVVVPTLGEFPSMSGGSENRFPRRQMLQSGNVNLSASDGNHNETSNDTSVLSKLFQSSQSTENRKGDILSGEGKSISFIEDRPKSDIRSHERAHASLLRMRSRRKSKSVRTVSLLTHQNNSNNNSSFSNNNFNTSGSGRLPKIDTSFNAHFASNSPSSTPISPTPNFNSSTSLSQQRSNEVANANSSLNLFSPAQVSSSSVIKRTGSAEEMMPVTPILSHASRTSGEFENDMILDDSIYKFEPLRDEDDGERNDIDGFITTGDFNSSVVHFESPYKSNESIYEEFLNNIFVQYLDDSGMKENQDRWSTTISKLFCSVDKIKITDTLDTKQYIKIRRLLGGKIEDSKIVDGIFWTKNIDSKKMLSSIENPKIALLMFPIEYLKQKEQFISLRIVHSQQDVYVTNLVSRLISLEPDVIVVGDTVCGLAEQLLEEAGITVISNTKPQVIERISRYTKTDIFQSVNDLFFKKGSLGTCKKLEVKKYLYQNIIKSFVFFTGNDISSGFTMALRGGDASTLRVVKNATESTIPVRLNAKFEKGLFEDHYLIFRDFGYHTEQIVQTLNDLKSIKKLFEENPENSKLTLDDSEKEGYNELTSDPEDLSSDPSSISENTKVIVPYAPLEKDLSELLNYNTEISKFVSQFDERIIASSPAVKLLLPASLTNLVESYKVLAIFYYKFKQIQNAQSINELTNPKLIEDQFFNIHIDLDKLPYKETDLLKILKYRSSIYLKTLKTNFQSRWRLWSNNMSSITLDPQKRNNIYVLNSTVSIKYATPCYGPVLVVTDNYTENDLCLGLFLDKIFTEASKVCSECGDTYLNHYRTYSHGNGKLDMILEQIQDNITANVYRHDHTPLSSSNPADSPSSDSKRYMWSYCTICNSATPVVAMSDETFYLSIGKFFELCFWGTGVIINSHECGHDFFKHHVRYFGYKDLAIKMVYSPIDTYEVIVPKKQLEYSPDIDIQLKIDSLDLIRKKSSSFFSSISNRLNRVKIDAADKVDDGLRKIEELKALLDEQVEQIEKKTLEIYNSTLPSIHLPMNSVLRNLQELGVVWDNEFVEFEKDFLPSENEIARITQFHLRKYLIDLRNEVKKEEGEERKEVNSKEENGINEKSDTKVQEVAAEAELPKDADSQIKTLENDPEIKSSSQTSMPKPNEEDSSTSNATRSSPELRKQISKMIPSSLLTVNNPSPSVMEKIHKMEALLEYERKDGPVQSPTKIQPTVSRQQSSLAPKSPLKKIVLSNKSSETSLITNNSKDAQNPASSMNPPNKVHNLANFFDQLHFEQISAEFKKQRERELQKKMNRYKAFPVVASKPIVEIYNKIEDAVDVEDKRDASESRRHREKVLSGEDTGSTNESYKGPATLNGKYNIADEHDSTSTNASNNKLPSSDIPQPEKNSLLKNLSSFWADRSATLWEPLDYPLCSSEHTFADSDVIVREDEPSSLIAFCLSSTDYKQKLQSMSEYDQNQKGGGATGNNGAGGVTVISNAINSKKAAQFASIEKKFKKNNSSVPGELEDIMNRFSTTHLKYQYLDGQTALSCKIFYSEQFEAFRKACGNEDSFIQSLSRCVKWDSSGGKSGSSFLKTLDNRYIVKELSKQELESFVAIAPFYFKYMSQSMFNTLTTAIAKIFGFYQIHIRNPTTGKNFKMDFLIMENLFYNKKTTRIFDLKGSMRNRHVQQTGKENEVLLDENMIEYIYESPVFVRDHSKKLLRGSLFNDTAFLSAMDVMDYSLVIGIVDENDEHGNSDPNKKQLYVGIIDCIRTFTWDKKVENWVKGTNLIGGKKGKDPTIVTPKQYRTRFREAMERYILEVPDCWYNF</sequence>
<feature type="compositionally biased region" description="Basic and acidic residues" evidence="19">
    <location>
        <begin position="2008"/>
        <end position="2034"/>
    </location>
</feature>
<dbReference type="SUPFAM" id="SSF57903">
    <property type="entry name" value="FYVE/PHD zinc finger"/>
    <property type="match status" value="1"/>
</dbReference>
<dbReference type="CDD" id="cd17300">
    <property type="entry name" value="PIPKc_PIKfyve"/>
    <property type="match status" value="1"/>
</dbReference>
<dbReference type="FunFam" id="3.50.7.10:FF:000007">
    <property type="entry name" value="1-phosphatidylinositol 3-phosphate 5-kinase isoform X1"/>
    <property type="match status" value="1"/>
</dbReference>
<feature type="region of interest" description="Disordered" evidence="19">
    <location>
        <begin position="2008"/>
        <end position="2088"/>
    </location>
</feature>
<dbReference type="Gene3D" id="3.30.810.10">
    <property type="entry name" value="2-Layer Sandwich"/>
    <property type="match status" value="1"/>
</dbReference>
<feature type="region of interest" description="Disordered" evidence="19">
    <location>
        <begin position="393"/>
        <end position="459"/>
    </location>
</feature>
<dbReference type="GO" id="GO:0005524">
    <property type="term" value="F:ATP binding"/>
    <property type="evidence" value="ECO:0007669"/>
    <property type="project" value="UniProtKB-UniRule"/>
</dbReference>
<evidence type="ECO:0000256" key="11">
    <source>
        <dbReference type="ARBA" id="ARBA00022777"/>
    </source>
</evidence>
<dbReference type="FunFam" id="3.30.40.10:FF:000510">
    <property type="entry name" value="Phosphatidylinositol 3,5-kinase"/>
    <property type="match status" value="1"/>
</dbReference>
<proteinExistence type="predicted"/>
<dbReference type="PANTHER" id="PTHR45748:SF7">
    <property type="entry name" value="1-PHOSPHATIDYLINOSITOL 3-PHOSPHATE 5-KINASE-RELATED"/>
    <property type="match status" value="1"/>
</dbReference>
<dbReference type="InterPro" id="IPR013083">
    <property type="entry name" value="Znf_RING/FYVE/PHD"/>
</dbReference>
<dbReference type="FunFam" id="3.30.800.10:FF:000005">
    <property type="entry name" value="1-phosphatidylinositol-3-phosphate 5-kinase (Fab1)"/>
    <property type="match status" value="1"/>
</dbReference>
<dbReference type="InterPro" id="IPR002498">
    <property type="entry name" value="PInositol-4-P-4/5-kinase_core"/>
</dbReference>
<dbReference type="FunFam" id="3.30.810.10:FF:000001">
    <property type="entry name" value="1-phosphatidylinositol 3-phosphate 5-kinase FAB1"/>
    <property type="match status" value="1"/>
</dbReference>
<feature type="region of interest" description="Disordered" evidence="19">
    <location>
        <begin position="1038"/>
        <end position="1103"/>
    </location>
</feature>
<evidence type="ECO:0000256" key="1">
    <source>
        <dbReference type="ARBA" id="ARBA00000768"/>
    </source>
</evidence>
<keyword evidence="6 17" id="KW-0808">Transferase</keyword>
<feature type="compositionally biased region" description="Polar residues" evidence="19">
    <location>
        <begin position="362"/>
        <end position="378"/>
    </location>
</feature>
<evidence type="ECO:0000256" key="3">
    <source>
        <dbReference type="ARBA" id="ARBA00004496"/>
    </source>
</evidence>
<organism evidence="22 23">
    <name type="scientific">[Candida] railenensis</name>
    <dbReference type="NCBI Taxonomy" id="45579"/>
    <lineage>
        <taxon>Eukaryota</taxon>
        <taxon>Fungi</taxon>
        <taxon>Dikarya</taxon>
        <taxon>Ascomycota</taxon>
        <taxon>Saccharomycotina</taxon>
        <taxon>Pichiomycetes</taxon>
        <taxon>Debaryomycetaceae</taxon>
        <taxon>Kurtzmaniella</taxon>
    </lineage>
</organism>
<feature type="compositionally biased region" description="Low complexity" evidence="19">
    <location>
        <begin position="334"/>
        <end position="349"/>
    </location>
</feature>
<keyword evidence="8 17" id="KW-0547">Nucleotide-binding</keyword>
<feature type="compositionally biased region" description="Basic residues" evidence="19">
    <location>
        <begin position="424"/>
        <end position="434"/>
    </location>
</feature>
<feature type="compositionally biased region" description="Low complexity" evidence="19">
    <location>
        <begin position="1075"/>
        <end position="1096"/>
    </location>
</feature>
<dbReference type="InterPro" id="IPR027483">
    <property type="entry name" value="PInositol-4-P-4/5-kinase_C_sf"/>
</dbReference>
<feature type="compositionally biased region" description="Pro residues" evidence="19">
    <location>
        <begin position="263"/>
        <end position="277"/>
    </location>
</feature>
<feature type="region of interest" description="Disordered" evidence="19">
    <location>
        <begin position="1499"/>
        <end position="1527"/>
    </location>
</feature>
<protein>
    <recommendedName>
        <fullName evidence="4">1-phosphatidylinositol-3-phosphate 5-kinase</fullName>
        <ecNumber evidence="4">2.7.1.150</ecNumber>
    </recommendedName>
    <alternativeName>
        <fullName evidence="15">Type III PIP kinase</fullName>
    </alternativeName>
</protein>
<evidence type="ECO:0000256" key="2">
    <source>
        <dbReference type="ARBA" id="ARBA00004177"/>
    </source>
</evidence>
<feature type="region of interest" description="Disordered" evidence="19">
    <location>
        <begin position="827"/>
        <end position="865"/>
    </location>
</feature>
<evidence type="ECO:0000256" key="4">
    <source>
        <dbReference type="ARBA" id="ARBA00012009"/>
    </source>
</evidence>
<dbReference type="SMART" id="SM00330">
    <property type="entry name" value="PIPKc"/>
    <property type="match status" value="1"/>
</dbReference>
<dbReference type="GO" id="GO:0008270">
    <property type="term" value="F:zinc ion binding"/>
    <property type="evidence" value="ECO:0007669"/>
    <property type="project" value="UniProtKB-KW"/>
</dbReference>
<feature type="compositionally biased region" description="Polar residues" evidence="19">
    <location>
        <begin position="195"/>
        <end position="205"/>
    </location>
</feature>
<dbReference type="GO" id="GO:0032266">
    <property type="term" value="F:phosphatidylinositol-3-phosphate binding"/>
    <property type="evidence" value="ECO:0007669"/>
    <property type="project" value="UniProtKB-ARBA"/>
</dbReference>
<keyword evidence="13" id="KW-0862">Zinc</keyword>
<evidence type="ECO:0000256" key="10">
    <source>
        <dbReference type="ARBA" id="ARBA00022771"/>
    </source>
</evidence>
<dbReference type="PANTHER" id="PTHR45748">
    <property type="entry name" value="1-PHOSPHATIDYLINOSITOL 3-PHOSPHATE 5-KINASE-RELATED"/>
    <property type="match status" value="1"/>
</dbReference>
<gene>
    <name evidence="22" type="ORF">CLIB1423_01S03202</name>
</gene>
<dbReference type="InterPro" id="IPR027484">
    <property type="entry name" value="PInositol-4-P-5-kinase_N"/>
</dbReference>
<feature type="region of interest" description="Disordered" evidence="19">
    <location>
        <begin position="1"/>
        <end position="25"/>
    </location>
</feature>
<dbReference type="Pfam" id="PF00118">
    <property type="entry name" value="Cpn60_TCP1"/>
    <property type="match status" value="1"/>
</dbReference>
<evidence type="ECO:0000313" key="23">
    <source>
        <dbReference type="Proteomes" id="UP000837801"/>
    </source>
</evidence>
<dbReference type="GO" id="GO:0000285">
    <property type="term" value="F:1-phosphatidylinositol-3-phosphate 5-kinase activity"/>
    <property type="evidence" value="ECO:0007669"/>
    <property type="project" value="UniProtKB-EC"/>
</dbReference>
<evidence type="ECO:0000256" key="15">
    <source>
        <dbReference type="ARBA" id="ARBA00075294"/>
    </source>
</evidence>
<dbReference type="OrthoDB" id="158357at2759"/>
<feature type="compositionally biased region" description="Polar residues" evidence="19">
    <location>
        <begin position="435"/>
        <end position="449"/>
    </location>
</feature>
<feature type="compositionally biased region" description="Basic residues" evidence="19">
    <location>
        <begin position="493"/>
        <end position="503"/>
    </location>
</feature>
<dbReference type="InterPro" id="IPR027409">
    <property type="entry name" value="GroEL-like_apical_dom_sf"/>
</dbReference>
<keyword evidence="12" id="KW-0833">Ubl conjugation pathway</keyword>
<evidence type="ECO:0000256" key="9">
    <source>
        <dbReference type="ARBA" id="ARBA00022753"/>
    </source>
</evidence>
<feature type="region of interest" description="Disordered" evidence="19">
    <location>
        <begin position="255"/>
        <end position="285"/>
    </location>
</feature>
<feature type="compositionally biased region" description="Acidic residues" evidence="19">
    <location>
        <begin position="855"/>
        <end position="865"/>
    </location>
</feature>
<feature type="compositionally biased region" description="Polar residues" evidence="19">
    <location>
        <begin position="407"/>
        <end position="423"/>
    </location>
</feature>
<dbReference type="Gene3D" id="3.30.40.10">
    <property type="entry name" value="Zinc/RING finger domain, C3HC4 (zinc finger)"/>
    <property type="match status" value="1"/>
</dbReference>
<feature type="compositionally biased region" description="Basic and acidic residues" evidence="19">
    <location>
        <begin position="2247"/>
        <end position="2264"/>
    </location>
</feature>
<dbReference type="SUPFAM" id="SSF56104">
    <property type="entry name" value="SAICAR synthase-like"/>
    <property type="match status" value="1"/>
</dbReference>
<evidence type="ECO:0000256" key="12">
    <source>
        <dbReference type="ARBA" id="ARBA00022786"/>
    </source>
</evidence>
<dbReference type="Proteomes" id="UP000837801">
    <property type="component" value="Unassembled WGS sequence"/>
</dbReference>
<dbReference type="Gene3D" id="3.50.7.10">
    <property type="entry name" value="GroEL"/>
    <property type="match status" value="1"/>
</dbReference>
<feature type="region of interest" description="Disordered" evidence="19">
    <location>
        <begin position="483"/>
        <end position="512"/>
    </location>
</feature>
<dbReference type="InterPro" id="IPR011011">
    <property type="entry name" value="Znf_FYVE_PHD"/>
</dbReference>
<evidence type="ECO:0000313" key="22">
    <source>
        <dbReference type="EMBL" id="CAH2350132.1"/>
    </source>
</evidence>
<dbReference type="Gene3D" id="3.30.800.10">
    <property type="entry name" value="Phosphatidylinositol Phosphate Kinase II Beta"/>
    <property type="match status" value="1"/>
</dbReference>
<dbReference type="EMBL" id="CAKXYY010000001">
    <property type="protein sequence ID" value="CAH2350132.1"/>
    <property type="molecule type" value="Genomic_DNA"/>
</dbReference>
<feature type="compositionally biased region" description="Basic and acidic residues" evidence="19">
    <location>
        <begin position="831"/>
        <end position="854"/>
    </location>
</feature>
<feature type="compositionally biased region" description="Basic and acidic residues" evidence="19">
    <location>
        <begin position="2042"/>
        <end position="2060"/>
    </location>
</feature>